<dbReference type="GO" id="GO:0005634">
    <property type="term" value="C:nucleus"/>
    <property type="evidence" value="ECO:0007669"/>
    <property type="project" value="UniProtKB-SubCell"/>
</dbReference>
<evidence type="ECO:0000256" key="5">
    <source>
        <dbReference type="SAM" id="MobiDB-lite"/>
    </source>
</evidence>
<dbReference type="Gene3D" id="2.60.40.3960">
    <property type="entry name" value="Velvet domain"/>
    <property type="match status" value="2"/>
</dbReference>
<gene>
    <name evidence="7" type="ORF">D9756_000182</name>
</gene>
<feature type="compositionally biased region" description="Low complexity" evidence="5">
    <location>
        <begin position="350"/>
        <end position="381"/>
    </location>
</feature>
<dbReference type="OrthoDB" id="1746739at2759"/>
<accession>A0A8H5GG15</accession>
<dbReference type="InterPro" id="IPR038491">
    <property type="entry name" value="Velvet_dom_sf"/>
</dbReference>
<dbReference type="InterPro" id="IPR021740">
    <property type="entry name" value="Velvet"/>
</dbReference>
<evidence type="ECO:0000313" key="8">
    <source>
        <dbReference type="Proteomes" id="UP000559027"/>
    </source>
</evidence>
<keyword evidence="4" id="KW-0539">Nucleus</keyword>
<evidence type="ECO:0000256" key="2">
    <source>
        <dbReference type="ARBA" id="ARBA00023015"/>
    </source>
</evidence>
<feature type="region of interest" description="Disordered" evidence="5">
    <location>
        <begin position="124"/>
        <end position="228"/>
    </location>
</feature>
<evidence type="ECO:0000256" key="1">
    <source>
        <dbReference type="ARBA" id="ARBA00004123"/>
    </source>
</evidence>
<dbReference type="PROSITE" id="PS51821">
    <property type="entry name" value="VELVET"/>
    <property type="match status" value="1"/>
</dbReference>
<keyword evidence="3" id="KW-0804">Transcription</keyword>
<evidence type="ECO:0000256" key="3">
    <source>
        <dbReference type="ARBA" id="ARBA00023163"/>
    </source>
</evidence>
<feature type="compositionally biased region" description="Basic and acidic residues" evidence="5">
    <location>
        <begin position="1"/>
        <end position="21"/>
    </location>
</feature>
<dbReference type="EMBL" id="JAACJO010000001">
    <property type="protein sequence ID" value="KAF5364333.1"/>
    <property type="molecule type" value="Genomic_DNA"/>
</dbReference>
<feature type="compositionally biased region" description="Polar residues" evidence="5">
    <location>
        <begin position="335"/>
        <end position="345"/>
    </location>
</feature>
<proteinExistence type="predicted"/>
<feature type="domain" description="Velvet" evidence="6">
    <location>
        <begin position="37"/>
        <end position="501"/>
    </location>
</feature>
<dbReference type="Pfam" id="PF11754">
    <property type="entry name" value="Velvet"/>
    <property type="match status" value="1"/>
</dbReference>
<evidence type="ECO:0000313" key="7">
    <source>
        <dbReference type="EMBL" id="KAF5364333.1"/>
    </source>
</evidence>
<feature type="compositionally biased region" description="Polar residues" evidence="5">
    <location>
        <begin position="136"/>
        <end position="150"/>
    </location>
</feature>
<reference evidence="7 8" key="1">
    <citation type="journal article" date="2020" name="ISME J.">
        <title>Uncovering the hidden diversity of litter-decomposition mechanisms in mushroom-forming fungi.</title>
        <authorList>
            <person name="Floudas D."/>
            <person name="Bentzer J."/>
            <person name="Ahren D."/>
            <person name="Johansson T."/>
            <person name="Persson P."/>
            <person name="Tunlid A."/>
        </authorList>
    </citation>
    <scope>NUCLEOTIDE SEQUENCE [LARGE SCALE GENOMIC DNA]</scope>
    <source>
        <strain evidence="7 8">CBS 146.42</strain>
    </source>
</reference>
<dbReference type="PANTHER" id="PTHR33572:SF3">
    <property type="entry name" value="VELVET COMPLEX SUBUNIT B"/>
    <property type="match status" value="1"/>
</dbReference>
<dbReference type="InterPro" id="IPR037525">
    <property type="entry name" value="Velvet_dom"/>
</dbReference>
<feature type="region of interest" description="Disordered" evidence="5">
    <location>
        <begin position="260"/>
        <end position="383"/>
    </location>
</feature>
<evidence type="ECO:0000259" key="6">
    <source>
        <dbReference type="PROSITE" id="PS51821"/>
    </source>
</evidence>
<keyword evidence="8" id="KW-1185">Reference proteome</keyword>
<comment type="subcellular location">
    <subcellularLocation>
        <location evidence="1">Nucleus</location>
    </subcellularLocation>
</comment>
<dbReference type="AlphaFoldDB" id="A0A8H5GG15"/>
<protein>
    <recommendedName>
        <fullName evidence="6">Velvet domain-containing protein</fullName>
    </recommendedName>
</protein>
<dbReference type="PANTHER" id="PTHR33572">
    <property type="entry name" value="SPORE DEVELOPMENT REGULATOR VOSA"/>
    <property type="match status" value="1"/>
</dbReference>
<feature type="region of interest" description="Disordered" evidence="5">
    <location>
        <begin position="1"/>
        <end position="30"/>
    </location>
</feature>
<evidence type="ECO:0000256" key="4">
    <source>
        <dbReference type="ARBA" id="ARBA00023242"/>
    </source>
</evidence>
<name>A0A8H5GG15_9AGAR</name>
<keyword evidence="2" id="KW-0805">Transcription regulation</keyword>
<organism evidence="7 8">
    <name type="scientific">Leucocoprinus leucothites</name>
    <dbReference type="NCBI Taxonomy" id="201217"/>
    <lineage>
        <taxon>Eukaryota</taxon>
        <taxon>Fungi</taxon>
        <taxon>Dikarya</taxon>
        <taxon>Basidiomycota</taxon>
        <taxon>Agaricomycotina</taxon>
        <taxon>Agaricomycetes</taxon>
        <taxon>Agaricomycetidae</taxon>
        <taxon>Agaricales</taxon>
        <taxon>Agaricineae</taxon>
        <taxon>Agaricaceae</taxon>
        <taxon>Leucocoprinus</taxon>
    </lineage>
</organism>
<dbReference type="Proteomes" id="UP000559027">
    <property type="component" value="Unassembled WGS sequence"/>
</dbReference>
<comment type="caution">
    <text evidence="7">The sequence shown here is derived from an EMBL/GenBank/DDBJ whole genome shotgun (WGS) entry which is preliminary data.</text>
</comment>
<sequence length="505" mass="55180">MIQQTDRRARRAEPSPPHDTDTDTPASDGPEIWGNWADHRHYSLEVVQHPLRARMCGFGDKDRRPLAPAAVAKMVVRNQDKSIVDVDDIDWSFFLVLVDLWSADGKQEMNLVLHPSSADRYMPIPASKNRRRGASIVQTPVSHSGQQTPIQPSPAPTYRPPEPTPQTPLPTYTAHHQGYFSASAAAPDTYGPPHSHPPPQDHNSQASGWGYAPTGVDRSTTYPPPILPSIHTFAAASTTTSSGPQHPHSATAWGDATTAATAQSTDAYHQHHHQHHYSVDPNHPSSSSIAKPPHDNTHAHGGPVYASQPYGHTHQSIQLTPTHPPPPPSYVGGTPNANYAPNNTMGPPVNNNSSNEKSSSTLNTPTTPATSSAPMTTSYPPMQSPRLAYTRTLVGPLSANATRLQDEHRKPGIFFLFQDLSVRTEGTFRLRMRLMNVGAPPAPEYGATKVHTGSTPVLAQTFTEPFTVFSAKRFPGVPVYHFVRTVIKSVKLRRSVLVHLDRTER</sequence>
<feature type="compositionally biased region" description="Pro residues" evidence="5">
    <location>
        <begin position="151"/>
        <end position="168"/>
    </location>
</feature>